<organism evidence="2 3">
    <name type="scientific">Verticiella sediminum</name>
    <dbReference type="NCBI Taxonomy" id="1247510"/>
    <lineage>
        <taxon>Bacteria</taxon>
        <taxon>Pseudomonadati</taxon>
        <taxon>Pseudomonadota</taxon>
        <taxon>Betaproteobacteria</taxon>
        <taxon>Burkholderiales</taxon>
        <taxon>Alcaligenaceae</taxon>
        <taxon>Verticiella</taxon>
    </lineage>
</organism>
<reference evidence="2 3" key="1">
    <citation type="submission" date="2019-07" db="EMBL/GenBank/DDBJ databases">
        <title>Qingshengfaniella alkalisoli gen. nov., sp. nov., isolated from saline soil.</title>
        <authorList>
            <person name="Xu L."/>
            <person name="Huang X.-X."/>
            <person name="Sun J.-Q."/>
        </authorList>
    </citation>
    <scope>NUCLEOTIDE SEQUENCE [LARGE SCALE GENOMIC DNA]</scope>
    <source>
        <strain evidence="2 3">DSM 27279</strain>
    </source>
</reference>
<sequence length="203" mass="21761">MSDESLQLIPARQGVAVELNSGDVVRVLNTHGSQVIDAWAFNAALPAEFMSMEHTRGVLYRLSPRVGDSLYSNRRRPILTLVEDTSPGGHDTLIAACDAKRYRLLGCDHHHDNCAENLARALAGLGVPVPHTPAPLNLFMNIPVAADGTLSSQPPLSKPGDHVALRAEMACIVVFSACPQDMVPINGVGCVPTEAHYRVLRAG</sequence>
<evidence type="ECO:0000313" key="2">
    <source>
        <dbReference type="EMBL" id="TSH90148.1"/>
    </source>
</evidence>
<dbReference type="PANTHER" id="PTHR31527:SF0">
    <property type="entry name" value="RE64534P"/>
    <property type="match status" value="1"/>
</dbReference>
<dbReference type="Pfam" id="PF09347">
    <property type="entry name" value="DUF1989"/>
    <property type="match status" value="1"/>
</dbReference>
<dbReference type="InterPro" id="IPR018959">
    <property type="entry name" value="DUF1989"/>
</dbReference>
<dbReference type="AlphaFoldDB" id="A0A556AB87"/>
<dbReference type="PANTHER" id="PTHR31527">
    <property type="entry name" value="RE64534P"/>
    <property type="match status" value="1"/>
</dbReference>
<evidence type="ECO:0000259" key="1">
    <source>
        <dbReference type="Pfam" id="PF09347"/>
    </source>
</evidence>
<keyword evidence="3" id="KW-1185">Reference proteome</keyword>
<feature type="domain" description="DUF1989" evidence="1">
    <location>
        <begin position="8"/>
        <end position="172"/>
    </location>
</feature>
<comment type="caution">
    <text evidence="2">The sequence shown here is derived from an EMBL/GenBank/DDBJ whole genome shotgun (WGS) entry which is preliminary data.</text>
</comment>
<proteinExistence type="predicted"/>
<accession>A0A556AB87</accession>
<gene>
    <name evidence="2" type="ORF">FOZ76_20100</name>
</gene>
<dbReference type="EMBL" id="VLTJ01000039">
    <property type="protein sequence ID" value="TSH90148.1"/>
    <property type="molecule type" value="Genomic_DNA"/>
</dbReference>
<dbReference type="Proteomes" id="UP000318405">
    <property type="component" value="Unassembled WGS sequence"/>
</dbReference>
<name>A0A556AB87_9BURK</name>
<dbReference type="RefSeq" id="WP_143950062.1">
    <property type="nucleotide sequence ID" value="NZ_BAABMB010000003.1"/>
</dbReference>
<evidence type="ECO:0000313" key="3">
    <source>
        <dbReference type="Proteomes" id="UP000318405"/>
    </source>
</evidence>
<protein>
    <submittedName>
        <fullName evidence="2">Urea carboxylase-associated family protein</fullName>
    </submittedName>
</protein>
<dbReference type="OrthoDB" id="5298498at2"/>